<evidence type="ECO:0000313" key="3">
    <source>
        <dbReference type="Proteomes" id="UP000275846"/>
    </source>
</evidence>
<dbReference type="EMBL" id="UYSU01040329">
    <property type="protein sequence ID" value="VDM02208.1"/>
    <property type="molecule type" value="Genomic_DNA"/>
</dbReference>
<dbReference type="InterPro" id="IPR036691">
    <property type="entry name" value="Endo/exonu/phosph_ase_sf"/>
</dbReference>
<accession>A0A183TH73</accession>
<organism evidence="4">
    <name type="scientific">Schistocephalus solidus</name>
    <name type="common">Tapeworm</name>
    <dbReference type="NCBI Taxonomy" id="70667"/>
    <lineage>
        <taxon>Eukaryota</taxon>
        <taxon>Metazoa</taxon>
        <taxon>Spiralia</taxon>
        <taxon>Lophotrochozoa</taxon>
        <taxon>Platyhelminthes</taxon>
        <taxon>Cestoda</taxon>
        <taxon>Eucestoda</taxon>
        <taxon>Diphyllobothriidea</taxon>
        <taxon>Diphyllobothriidae</taxon>
        <taxon>Schistocephalus</taxon>
    </lineage>
</organism>
<evidence type="ECO:0000313" key="2">
    <source>
        <dbReference type="EMBL" id="VDM02208.1"/>
    </source>
</evidence>
<dbReference type="WBParaSite" id="SSLN_0001642401-mRNA-1">
    <property type="protein sequence ID" value="SSLN_0001642401-mRNA-1"/>
    <property type="gene ID" value="SSLN_0001642401"/>
</dbReference>
<gene>
    <name evidence="2" type="ORF">SSLN_LOCUS15822</name>
</gene>
<name>A0A183TH73_SCHSO</name>
<evidence type="ECO:0000259" key="1">
    <source>
        <dbReference type="Pfam" id="PF03372"/>
    </source>
</evidence>
<dbReference type="SUPFAM" id="SSF56219">
    <property type="entry name" value="DNase I-like"/>
    <property type="match status" value="1"/>
</dbReference>
<protein>
    <submittedName>
        <fullName evidence="4">Endo/exonuclease/phosphatase domain-containing protein</fullName>
    </submittedName>
</protein>
<feature type="domain" description="Endonuclease/exonuclease/phosphatase" evidence="1">
    <location>
        <begin position="19"/>
        <end position="100"/>
    </location>
</feature>
<dbReference type="OrthoDB" id="6265667at2759"/>
<evidence type="ECO:0000313" key="4">
    <source>
        <dbReference type="WBParaSite" id="SSLN_0001642401-mRNA-1"/>
    </source>
</evidence>
<reference evidence="4" key="1">
    <citation type="submission" date="2016-06" db="UniProtKB">
        <authorList>
            <consortium name="WormBaseParasite"/>
        </authorList>
    </citation>
    <scope>IDENTIFICATION</scope>
</reference>
<dbReference type="AlphaFoldDB" id="A0A183TH73"/>
<dbReference type="Gene3D" id="3.60.10.10">
    <property type="entry name" value="Endonuclease/exonuclease/phosphatase"/>
    <property type="match status" value="1"/>
</dbReference>
<dbReference type="GO" id="GO:0003824">
    <property type="term" value="F:catalytic activity"/>
    <property type="evidence" value="ECO:0007669"/>
    <property type="project" value="InterPro"/>
</dbReference>
<reference evidence="2 3" key="2">
    <citation type="submission" date="2018-11" db="EMBL/GenBank/DDBJ databases">
        <authorList>
            <consortium name="Pathogen Informatics"/>
        </authorList>
    </citation>
    <scope>NUCLEOTIDE SEQUENCE [LARGE SCALE GENOMIC DNA]</scope>
    <source>
        <strain evidence="2 3">NST_G2</strain>
    </source>
</reference>
<keyword evidence="3" id="KW-1185">Reference proteome</keyword>
<dbReference type="InterPro" id="IPR005135">
    <property type="entry name" value="Endo/exonuclease/phosphatase"/>
</dbReference>
<proteinExistence type="predicted"/>
<dbReference type="Proteomes" id="UP000275846">
    <property type="component" value="Unassembled WGS sequence"/>
</dbReference>
<dbReference type="Pfam" id="PF03372">
    <property type="entry name" value="Exo_endo_phos"/>
    <property type="match status" value="1"/>
</dbReference>
<sequence length="117" mass="13512">MREWVQLQAARVRPLTLAAWNVRSLLDNPRSNRPEWRTALVARELARYKVDIAALSETRFSEQGQLEEVGAGYTFFWSGRPKAERRDAGVAFAIRKKKKKNLPCLLQGINDRLMSLR</sequence>